<dbReference type="RefSeq" id="WP_305002708.1">
    <property type="nucleotide sequence ID" value="NZ_JAUQUB010000001.1"/>
</dbReference>
<protein>
    <recommendedName>
        <fullName evidence="4">DUF1707 domain-containing protein</fullName>
    </recommendedName>
</protein>
<dbReference type="EMBL" id="JAUQUB010000001">
    <property type="protein sequence ID" value="MDO7882329.1"/>
    <property type="molecule type" value="Genomic_DNA"/>
</dbReference>
<evidence type="ECO:0008006" key="4">
    <source>
        <dbReference type="Google" id="ProtNLM"/>
    </source>
</evidence>
<reference evidence="2 3" key="1">
    <citation type="submission" date="2023-07" db="EMBL/GenBank/DDBJ databases">
        <title>Protaetiibacter sp. nov WY-16 isolated from soil.</title>
        <authorList>
            <person name="Liu B."/>
            <person name="Wan Y."/>
        </authorList>
    </citation>
    <scope>NUCLEOTIDE SEQUENCE [LARGE SCALE GENOMIC DNA]</scope>
    <source>
        <strain evidence="2 3">WY-16</strain>
    </source>
</reference>
<evidence type="ECO:0000313" key="3">
    <source>
        <dbReference type="Proteomes" id="UP001241072"/>
    </source>
</evidence>
<evidence type="ECO:0000313" key="2">
    <source>
        <dbReference type="EMBL" id="MDO7882329.1"/>
    </source>
</evidence>
<name>A0ABT9BMY4_9MICO</name>
<keyword evidence="1" id="KW-1133">Transmembrane helix</keyword>
<evidence type="ECO:0000256" key="1">
    <source>
        <dbReference type="SAM" id="Phobius"/>
    </source>
</evidence>
<proteinExistence type="predicted"/>
<sequence>MKSPIDVSDGWELARDIAVVLERAVADGGNHFELGEYIAETHELRAEVSAATFDALTDKLVALRLVPDKLTGDMFNFESEWEGPSGIELEATFAAEETRIVVNVDHNDERGLAIRAALENALATLLRENEGLRFESSWRLIDPPSLPSHGPKARRRGARYRLGWTRAGRVVSGLVLAVIAGLIVAFLAALFGWV</sequence>
<feature type="transmembrane region" description="Helical" evidence="1">
    <location>
        <begin position="170"/>
        <end position="193"/>
    </location>
</feature>
<keyword evidence="3" id="KW-1185">Reference proteome</keyword>
<accession>A0ABT9BMY4</accession>
<dbReference type="Proteomes" id="UP001241072">
    <property type="component" value="Unassembled WGS sequence"/>
</dbReference>
<gene>
    <name evidence="2" type="ORF">Q5716_08850</name>
</gene>
<keyword evidence="1" id="KW-0472">Membrane</keyword>
<organism evidence="2 3">
    <name type="scientific">Antiquaquibacter soli</name>
    <dbReference type="NCBI Taxonomy" id="3064523"/>
    <lineage>
        <taxon>Bacteria</taxon>
        <taxon>Bacillati</taxon>
        <taxon>Actinomycetota</taxon>
        <taxon>Actinomycetes</taxon>
        <taxon>Micrococcales</taxon>
        <taxon>Microbacteriaceae</taxon>
        <taxon>Antiquaquibacter</taxon>
    </lineage>
</organism>
<keyword evidence="1" id="KW-0812">Transmembrane</keyword>
<comment type="caution">
    <text evidence="2">The sequence shown here is derived from an EMBL/GenBank/DDBJ whole genome shotgun (WGS) entry which is preliminary data.</text>
</comment>